<protein>
    <recommendedName>
        <fullName evidence="6">FAD-binding domain-containing protein</fullName>
    </recommendedName>
</protein>
<dbReference type="AlphaFoldDB" id="A0A2T3A0A7"/>
<organism evidence="7 8">
    <name type="scientific">Coniella lustricola</name>
    <dbReference type="NCBI Taxonomy" id="2025994"/>
    <lineage>
        <taxon>Eukaryota</taxon>
        <taxon>Fungi</taxon>
        <taxon>Dikarya</taxon>
        <taxon>Ascomycota</taxon>
        <taxon>Pezizomycotina</taxon>
        <taxon>Sordariomycetes</taxon>
        <taxon>Sordariomycetidae</taxon>
        <taxon>Diaporthales</taxon>
        <taxon>Schizoparmaceae</taxon>
        <taxon>Coniella</taxon>
    </lineage>
</organism>
<accession>A0A2T3A0A7</accession>
<dbReference type="OrthoDB" id="420606at2759"/>
<proteinExistence type="inferred from homology"/>
<evidence type="ECO:0000313" key="8">
    <source>
        <dbReference type="Proteomes" id="UP000241462"/>
    </source>
</evidence>
<evidence type="ECO:0000259" key="6">
    <source>
        <dbReference type="Pfam" id="PF01494"/>
    </source>
</evidence>
<dbReference type="GO" id="GO:0004497">
    <property type="term" value="F:monooxygenase activity"/>
    <property type="evidence" value="ECO:0007669"/>
    <property type="project" value="UniProtKB-KW"/>
</dbReference>
<dbReference type="EMBL" id="KZ678530">
    <property type="protein sequence ID" value="PSR80434.1"/>
    <property type="molecule type" value="Genomic_DNA"/>
</dbReference>
<dbReference type="PANTHER" id="PTHR13789">
    <property type="entry name" value="MONOOXYGENASE"/>
    <property type="match status" value="1"/>
</dbReference>
<dbReference type="PANTHER" id="PTHR13789:SF147">
    <property type="entry name" value="PUTATIVE (AFU_ORTHOLOGUE AFUA_2G01950)-RELATED"/>
    <property type="match status" value="1"/>
</dbReference>
<evidence type="ECO:0000256" key="2">
    <source>
        <dbReference type="ARBA" id="ARBA00022630"/>
    </source>
</evidence>
<dbReference type="STRING" id="2025994.A0A2T3A0A7"/>
<dbReference type="InterPro" id="IPR036188">
    <property type="entry name" value="FAD/NAD-bd_sf"/>
</dbReference>
<evidence type="ECO:0000256" key="5">
    <source>
        <dbReference type="ARBA" id="ARBA00023033"/>
    </source>
</evidence>
<dbReference type="InterPro" id="IPR002938">
    <property type="entry name" value="FAD-bd"/>
</dbReference>
<dbReference type="GO" id="GO:0071949">
    <property type="term" value="F:FAD binding"/>
    <property type="evidence" value="ECO:0007669"/>
    <property type="project" value="InterPro"/>
</dbReference>
<dbReference type="SUPFAM" id="SSF51905">
    <property type="entry name" value="FAD/NAD(P)-binding domain"/>
    <property type="match status" value="1"/>
</dbReference>
<evidence type="ECO:0000313" key="7">
    <source>
        <dbReference type="EMBL" id="PSR80434.1"/>
    </source>
</evidence>
<keyword evidence="5" id="KW-0503">Monooxygenase</keyword>
<comment type="similarity">
    <text evidence="1">Belongs to the paxM FAD-dependent monooxygenase family.</text>
</comment>
<evidence type="ECO:0000256" key="3">
    <source>
        <dbReference type="ARBA" id="ARBA00022827"/>
    </source>
</evidence>
<feature type="non-terminal residue" evidence="7">
    <location>
        <position position="1"/>
    </location>
</feature>
<keyword evidence="3" id="KW-0274">FAD</keyword>
<name>A0A2T3A0A7_9PEZI</name>
<keyword evidence="4" id="KW-0560">Oxidoreductase</keyword>
<dbReference type="Gene3D" id="3.50.50.60">
    <property type="entry name" value="FAD/NAD(P)-binding domain"/>
    <property type="match status" value="1"/>
</dbReference>
<reference evidence="7 8" key="1">
    <citation type="journal article" date="2018" name="Mycol. Prog.">
        <title>Coniella lustricola, a new species from submerged detritus.</title>
        <authorList>
            <person name="Raudabaugh D.B."/>
            <person name="Iturriaga T."/>
            <person name="Carver A."/>
            <person name="Mondo S."/>
            <person name="Pangilinan J."/>
            <person name="Lipzen A."/>
            <person name="He G."/>
            <person name="Amirebrahimi M."/>
            <person name="Grigoriev I.V."/>
            <person name="Miller A.N."/>
        </authorList>
    </citation>
    <scope>NUCLEOTIDE SEQUENCE [LARGE SCALE GENOMIC DNA]</scope>
    <source>
        <strain evidence="7 8">B22-T-1</strain>
    </source>
</reference>
<dbReference type="InterPro" id="IPR050493">
    <property type="entry name" value="FAD-dep_Monooxygenase_BioMet"/>
</dbReference>
<dbReference type="InParanoid" id="A0A2T3A0A7"/>
<dbReference type="PRINTS" id="PR00420">
    <property type="entry name" value="RNGMNOXGNASE"/>
</dbReference>
<feature type="non-terminal residue" evidence="7">
    <location>
        <position position="436"/>
    </location>
</feature>
<sequence length="436" mass="46740">ICIIGAGIVGLAGGIFLRQHGFQVTIHEKDATLETVGAGIQLHPNALRVLQDLGVAASVRAHAVPASAIVVRNYATGTPLHTQDLQEVQRVYGGPVLTVHRAHLRQVLYARALALGVAFVFGSKLSAKPKQDSAAGGLGGSPTSTLDPGLDGGRIVKSLGADLVIGADGANSAVRQLLTGREAELVPHGKLVYRIVVAQEAMKRHDKQHALRHLVEKANIVVWLGPESQAVAYRMAGMFNIALTRPGSLDPAQAFSKPQMVDVQSLVAELAAEGWHAHVLELVSLAQSCMRWMLFEPLANEEQTPWTRAATGGSRLCLVGDAAHQTLPYLAQGAAMGLESMAVLAKLLAQAQNGGQVDDCLAIYERLRKERAFAINRAGLKNGAIWQLPNGPLQEERDRILVSEQPTAGFPNLLADPFFQPWLWGFDAARQADEAW</sequence>
<gene>
    <name evidence="7" type="ORF">BD289DRAFT_338634</name>
</gene>
<keyword evidence="8" id="KW-1185">Reference proteome</keyword>
<dbReference type="Proteomes" id="UP000241462">
    <property type="component" value="Unassembled WGS sequence"/>
</dbReference>
<keyword evidence="2" id="KW-0285">Flavoprotein</keyword>
<dbReference type="Pfam" id="PF01494">
    <property type="entry name" value="FAD_binding_3"/>
    <property type="match status" value="1"/>
</dbReference>
<evidence type="ECO:0000256" key="1">
    <source>
        <dbReference type="ARBA" id="ARBA00007992"/>
    </source>
</evidence>
<evidence type="ECO:0000256" key="4">
    <source>
        <dbReference type="ARBA" id="ARBA00023002"/>
    </source>
</evidence>
<feature type="domain" description="FAD-binding" evidence="6">
    <location>
        <begin position="2"/>
        <end position="375"/>
    </location>
</feature>